<dbReference type="RefSeq" id="WP_115692654.1">
    <property type="nucleotide sequence ID" value="NZ_CP031417.1"/>
</dbReference>
<dbReference type="InterPro" id="IPR003593">
    <property type="entry name" value="AAA+_ATPase"/>
</dbReference>
<organism evidence="2 3">
    <name type="scientific">Pseudolabrys taiwanensis</name>
    <dbReference type="NCBI Taxonomy" id="331696"/>
    <lineage>
        <taxon>Bacteria</taxon>
        <taxon>Pseudomonadati</taxon>
        <taxon>Pseudomonadota</taxon>
        <taxon>Alphaproteobacteria</taxon>
        <taxon>Hyphomicrobiales</taxon>
        <taxon>Xanthobacteraceae</taxon>
        <taxon>Pseudolabrys</taxon>
    </lineage>
</organism>
<name>A0A345ZZC8_9HYPH</name>
<evidence type="ECO:0000313" key="3">
    <source>
        <dbReference type="Proteomes" id="UP000254889"/>
    </source>
</evidence>
<dbReference type="SUPFAM" id="SSF52540">
    <property type="entry name" value="P-loop containing nucleoside triphosphate hydrolases"/>
    <property type="match status" value="1"/>
</dbReference>
<dbReference type="Pfam" id="PF13177">
    <property type="entry name" value="DNA_pol3_delta2"/>
    <property type="match status" value="1"/>
</dbReference>
<protein>
    <submittedName>
        <fullName evidence="2">AAA family ATPase</fullName>
    </submittedName>
</protein>
<feature type="domain" description="AAA+ ATPase" evidence="1">
    <location>
        <begin position="39"/>
        <end position="180"/>
    </location>
</feature>
<dbReference type="CDD" id="cd00009">
    <property type="entry name" value="AAA"/>
    <property type="match status" value="1"/>
</dbReference>
<evidence type="ECO:0000259" key="1">
    <source>
        <dbReference type="SMART" id="SM00382"/>
    </source>
</evidence>
<dbReference type="KEGG" id="ptaw:DW352_18150"/>
<dbReference type="GO" id="GO:0006261">
    <property type="term" value="P:DNA-templated DNA replication"/>
    <property type="evidence" value="ECO:0007669"/>
    <property type="project" value="TreeGrafter"/>
</dbReference>
<gene>
    <name evidence="2" type="ORF">DW352_18150</name>
</gene>
<dbReference type="InterPro" id="IPR027417">
    <property type="entry name" value="P-loop_NTPase"/>
</dbReference>
<sequence>MTTDPERYDKIYRPRTFSEVLGQDDIVRHLRSLIGRNKLRRNLLLCGDRGAGKTTLARLYAAALNCESNLPDGSACGTCETCRDPNGGGLFEYDTAGLNKEERESIGALLAQARISKCRGSVKVIFLDEAHALDDDAIDLLLKEIEDDRHGFVFCLATTAPAKLGEALISRLMVHRVRALAPDTALQLLRDIAAKQSIDYDPKALQLLAAVKRNYPRDLVIGLEQISGPGDRITVELVKEAFGVDQIDILHAYGLAFAKGQFDRASEILSAWQESPLRKAEWIRNYIVSLYYNVVLGRDVVVDPLLHGAIREQGAVVSELQQRLGLTAGRDLREHWESLLQFWARHRLDDDAGAQLTIALFERQIDILRDDSPLSASRSPIVPVAPPPMVEASSDAMGCTVIRSASEYMSAAEVREIINRASFFIQHHGKLFNVALTMRPFAASEPEAVEAIAAFRRKLAGVLSAKGEDGWGGAILIDRSEERGVHARFTGHVPGVAEQFRPEFEQFLGECRRRASDDGDCEIQSEVAPAGGKQALRFHWKAVLDLCASLYEPGLDSSFASTRRGILDRLGVRVKDRRDPRPISPPRLSFIGGLTDEALQEASRFNMTFLSAYDDSAFDRIRDGWELKEAADRRREFNDRQTKFASLSRQFTGDQLKQEQDVLLGKWPSDAKFRLRSWPVWWQQ</sequence>
<dbReference type="InterPro" id="IPR050238">
    <property type="entry name" value="DNA_Rep/Repair_Clamp_Loader"/>
</dbReference>
<accession>A0A345ZZC8</accession>
<dbReference type="EMBL" id="CP031417">
    <property type="protein sequence ID" value="AXK82275.1"/>
    <property type="molecule type" value="Genomic_DNA"/>
</dbReference>
<dbReference type="Proteomes" id="UP000254889">
    <property type="component" value="Chromosome"/>
</dbReference>
<reference evidence="2 3" key="1">
    <citation type="submission" date="2018-07" db="EMBL/GenBank/DDBJ databases">
        <authorList>
            <person name="Quirk P.G."/>
            <person name="Krulwich T.A."/>
        </authorList>
    </citation>
    <scope>NUCLEOTIDE SEQUENCE [LARGE SCALE GENOMIC DNA]</scope>
    <source>
        <strain evidence="2 3">CC-BB4</strain>
    </source>
</reference>
<dbReference type="SMART" id="SM00382">
    <property type="entry name" value="AAA"/>
    <property type="match status" value="1"/>
</dbReference>
<dbReference type="OrthoDB" id="7978595at2"/>
<dbReference type="Gene3D" id="3.40.50.300">
    <property type="entry name" value="P-loop containing nucleotide triphosphate hydrolases"/>
    <property type="match status" value="1"/>
</dbReference>
<evidence type="ECO:0000313" key="2">
    <source>
        <dbReference type="EMBL" id="AXK82275.1"/>
    </source>
</evidence>
<dbReference type="PANTHER" id="PTHR11669">
    <property type="entry name" value="REPLICATION FACTOR C / DNA POLYMERASE III GAMMA-TAU SUBUNIT"/>
    <property type="match status" value="1"/>
</dbReference>
<dbReference type="AlphaFoldDB" id="A0A345ZZC8"/>
<proteinExistence type="predicted"/>
<dbReference type="PANTHER" id="PTHR11669:SF0">
    <property type="entry name" value="PROTEIN STICHEL-LIKE 2"/>
    <property type="match status" value="1"/>
</dbReference>
<keyword evidence="3" id="KW-1185">Reference proteome</keyword>